<evidence type="ECO:0000313" key="3">
    <source>
        <dbReference type="Proteomes" id="UP000256690"/>
    </source>
</evidence>
<keyword evidence="3" id="KW-1185">Reference proteome</keyword>
<organism evidence="2 3">
    <name type="scientific">Aspergillus mulundensis</name>
    <dbReference type="NCBI Taxonomy" id="1810919"/>
    <lineage>
        <taxon>Eukaryota</taxon>
        <taxon>Fungi</taxon>
        <taxon>Dikarya</taxon>
        <taxon>Ascomycota</taxon>
        <taxon>Pezizomycotina</taxon>
        <taxon>Eurotiomycetes</taxon>
        <taxon>Eurotiomycetidae</taxon>
        <taxon>Eurotiales</taxon>
        <taxon>Aspergillaceae</taxon>
        <taxon>Aspergillus</taxon>
        <taxon>Aspergillus subgen. Nidulantes</taxon>
    </lineage>
</organism>
<dbReference type="OrthoDB" id="27483at2759"/>
<gene>
    <name evidence="2" type="ORF">DSM5745_05809</name>
</gene>
<dbReference type="GeneID" id="38116179"/>
<name>A0A3D8RY18_9EURO</name>
<dbReference type="STRING" id="1810919.A0A3D8RY18"/>
<feature type="compositionally biased region" description="Acidic residues" evidence="1">
    <location>
        <begin position="283"/>
        <end position="315"/>
    </location>
</feature>
<sequence>MLSARSSVFEAASRTREENPWLQSFQYYVDKLRQVQTTYKVSLNGDPPDLGHARHIWLLWDYDRIWGMFHFGASMGVMLVDPGPTLPVSDDEPGRRLPFAWRAVDACYPHKVHSDPERNKGMIVIDVLEGTLEGYFDFMNGRGDGGVEGRCGFRARQHRGPSVVPYSLEDVVRDWNRYGRGVAEEEMIRQELDEDELEEYERRREGRPSLKRKRDDDEDDGTSGEWNDGESDQEGTGREEYGEENEGFEAESDDPDDGESDQEETEREEYGEKNEGLESGSDDRDEDESDQEETGSDGDRDSQDDEAASGDWESD</sequence>
<dbReference type="RefSeq" id="XP_026603657.1">
    <property type="nucleotide sequence ID" value="XM_026747825.1"/>
</dbReference>
<feature type="compositionally biased region" description="Acidic residues" evidence="1">
    <location>
        <begin position="241"/>
        <end position="267"/>
    </location>
</feature>
<proteinExistence type="predicted"/>
<dbReference type="Proteomes" id="UP000256690">
    <property type="component" value="Unassembled WGS sequence"/>
</dbReference>
<dbReference type="AlphaFoldDB" id="A0A3D8RY18"/>
<evidence type="ECO:0000256" key="1">
    <source>
        <dbReference type="SAM" id="MobiDB-lite"/>
    </source>
</evidence>
<protein>
    <submittedName>
        <fullName evidence="2">Uncharacterized protein</fullName>
    </submittedName>
</protein>
<comment type="caution">
    <text evidence="2">The sequence shown here is derived from an EMBL/GenBank/DDBJ whole genome shotgun (WGS) entry which is preliminary data.</text>
</comment>
<feature type="region of interest" description="Disordered" evidence="1">
    <location>
        <begin position="195"/>
        <end position="315"/>
    </location>
</feature>
<feature type="compositionally biased region" description="Acidic residues" evidence="1">
    <location>
        <begin position="216"/>
        <end position="233"/>
    </location>
</feature>
<evidence type="ECO:0000313" key="2">
    <source>
        <dbReference type="EMBL" id="RDW78957.1"/>
    </source>
</evidence>
<accession>A0A3D8RY18</accession>
<reference evidence="2 3" key="1">
    <citation type="journal article" date="2018" name="IMA Fungus">
        <title>IMA Genome-F 9: Draft genome sequence of Annulohypoxylon stygium, Aspergillus mulundensis, Berkeleyomyces basicola (syn. Thielaviopsis basicola), Ceratocystis smalleyi, two Cercospora beticola strains, Coleophoma cylindrospora, Fusarium fracticaudum, Phialophora cf. hyalina, and Morchella septimelata.</title>
        <authorList>
            <person name="Wingfield B.D."/>
            <person name="Bills G.F."/>
            <person name="Dong Y."/>
            <person name="Huang W."/>
            <person name="Nel W.J."/>
            <person name="Swalarsk-Parry B.S."/>
            <person name="Vaghefi N."/>
            <person name="Wilken P.M."/>
            <person name="An Z."/>
            <person name="de Beer Z.W."/>
            <person name="De Vos L."/>
            <person name="Chen L."/>
            <person name="Duong T.A."/>
            <person name="Gao Y."/>
            <person name="Hammerbacher A."/>
            <person name="Kikkert J.R."/>
            <person name="Li Y."/>
            <person name="Li H."/>
            <person name="Li K."/>
            <person name="Li Q."/>
            <person name="Liu X."/>
            <person name="Ma X."/>
            <person name="Naidoo K."/>
            <person name="Pethybridge S.J."/>
            <person name="Sun J."/>
            <person name="Steenkamp E.T."/>
            <person name="van der Nest M.A."/>
            <person name="van Wyk S."/>
            <person name="Wingfield M.J."/>
            <person name="Xiong C."/>
            <person name="Yue Q."/>
            <person name="Zhang X."/>
        </authorList>
    </citation>
    <scope>NUCLEOTIDE SEQUENCE [LARGE SCALE GENOMIC DNA]</scope>
    <source>
        <strain evidence="2 3">DSM 5745</strain>
    </source>
</reference>
<dbReference type="EMBL" id="PVWQ01000006">
    <property type="protein sequence ID" value="RDW78957.1"/>
    <property type="molecule type" value="Genomic_DNA"/>
</dbReference>